<organism evidence="2 3">
    <name type="scientific">Neolentinus lepideus HHB14362 ss-1</name>
    <dbReference type="NCBI Taxonomy" id="1314782"/>
    <lineage>
        <taxon>Eukaryota</taxon>
        <taxon>Fungi</taxon>
        <taxon>Dikarya</taxon>
        <taxon>Basidiomycota</taxon>
        <taxon>Agaricomycotina</taxon>
        <taxon>Agaricomycetes</taxon>
        <taxon>Gloeophyllales</taxon>
        <taxon>Gloeophyllaceae</taxon>
        <taxon>Neolentinus</taxon>
    </lineage>
</organism>
<dbReference type="SUPFAM" id="SSF54695">
    <property type="entry name" value="POZ domain"/>
    <property type="match status" value="1"/>
</dbReference>
<evidence type="ECO:0000259" key="1">
    <source>
        <dbReference type="PROSITE" id="PS50097"/>
    </source>
</evidence>
<dbReference type="SMART" id="SM00225">
    <property type="entry name" value="BTB"/>
    <property type="match status" value="1"/>
</dbReference>
<feature type="domain" description="BTB" evidence="1">
    <location>
        <begin position="190"/>
        <end position="329"/>
    </location>
</feature>
<dbReference type="PANTHER" id="PTHR24413">
    <property type="entry name" value="SPECKLE-TYPE POZ PROTEIN"/>
    <property type="match status" value="1"/>
</dbReference>
<name>A0A165PVW5_9AGAM</name>
<dbReference type="EMBL" id="KV425605">
    <property type="protein sequence ID" value="KZT21565.1"/>
    <property type="molecule type" value="Genomic_DNA"/>
</dbReference>
<reference evidence="2 3" key="1">
    <citation type="journal article" date="2016" name="Mol. Biol. Evol.">
        <title>Comparative Genomics of Early-Diverging Mushroom-Forming Fungi Provides Insights into the Origins of Lignocellulose Decay Capabilities.</title>
        <authorList>
            <person name="Nagy L.G."/>
            <person name="Riley R."/>
            <person name="Tritt A."/>
            <person name="Adam C."/>
            <person name="Daum C."/>
            <person name="Floudas D."/>
            <person name="Sun H."/>
            <person name="Yadav J.S."/>
            <person name="Pangilinan J."/>
            <person name="Larsson K.H."/>
            <person name="Matsuura K."/>
            <person name="Barry K."/>
            <person name="Labutti K."/>
            <person name="Kuo R."/>
            <person name="Ohm R.A."/>
            <person name="Bhattacharya S.S."/>
            <person name="Shirouzu T."/>
            <person name="Yoshinaga Y."/>
            <person name="Martin F.M."/>
            <person name="Grigoriev I.V."/>
            <person name="Hibbett D.S."/>
        </authorList>
    </citation>
    <scope>NUCLEOTIDE SEQUENCE [LARGE SCALE GENOMIC DNA]</scope>
    <source>
        <strain evidence="2 3">HHB14362 ss-1</strain>
    </source>
</reference>
<gene>
    <name evidence="2" type="ORF">NEOLEDRAFT_741133</name>
</gene>
<dbReference type="PROSITE" id="PS50097">
    <property type="entry name" value="BTB"/>
    <property type="match status" value="1"/>
</dbReference>
<accession>A0A165PVW5</accession>
<dbReference type="STRING" id="1314782.A0A165PVW5"/>
<proteinExistence type="predicted"/>
<dbReference type="Proteomes" id="UP000076761">
    <property type="component" value="Unassembled WGS sequence"/>
</dbReference>
<sequence length="478" mass="54678">MLGTDIGAAKRSFTLWETTKCISHCGTIEFRDIRQGCEERRGHEMRWTSDWIIINRWKIMLTIADRNTDWIAVYLVPAKGLLEKPTCAHLRATLRKEDRVIALYDMQEKPYDFGPQRKYEYLNWGERHFCPMDKVLEDDAVKMNDVMSLDYVVTEYPDDYLSQSAPLNLRPSLRSLRDMMAIMFDDADTADACFVVRHSAVSNDRPQRIYAHTKILMSRCGYFQTLFESGFVESKHAFDDPDTFTQHQWEEGSDSDYEELADLEGDGCSSGAQVQMTDKTLGSGGSVPSDGQAIRTTRNLKVVYVTDSSYRTYKALLYYLYTGCIAFAPLRSIYNIAKENALSANRDSTFPCRTVYNNDNALVISVDGEMGQLAWTSAKSIYRLCDKLGVPELKEAAARFIRDSLIPEVVMHEFRSTFTTLFPEILKNEDAYIAEHWADVCKTKSFEEYMTELIGTGEQSKYILGHIMSALRSPRTLK</sequence>
<dbReference type="OrthoDB" id="6359816at2759"/>
<dbReference type="InParanoid" id="A0A165PVW5"/>
<dbReference type="InterPro" id="IPR000210">
    <property type="entry name" value="BTB/POZ_dom"/>
</dbReference>
<evidence type="ECO:0000313" key="2">
    <source>
        <dbReference type="EMBL" id="KZT21565.1"/>
    </source>
</evidence>
<dbReference type="InterPro" id="IPR011333">
    <property type="entry name" value="SKP1/BTB/POZ_sf"/>
</dbReference>
<keyword evidence="3" id="KW-1185">Reference proteome</keyword>
<dbReference type="AlphaFoldDB" id="A0A165PVW5"/>
<evidence type="ECO:0000313" key="3">
    <source>
        <dbReference type="Proteomes" id="UP000076761"/>
    </source>
</evidence>
<dbReference type="Gene3D" id="3.30.710.10">
    <property type="entry name" value="Potassium Channel Kv1.1, Chain A"/>
    <property type="match status" value="1"/>
</dbReference>
<protein>
    <recommendedName>
        <fullName evidence="1">BTB domain-containing protein</fullName>
    </recommendedName>
</protein>